<feature type="region of interest" description="Disordered" evidence="11">
    <location>
        <begin position="420"/>
        <end position="446"/>
    </location>
</feature>
<dbReference type="AlphaFoldDB" id="T1K4C3"/>
<keyword evidence="4" id="KW-0479">Metal-binding</keyword>
<feature type="coiled-coil region" evidence="10">
    <location>
        <begin position="156"/>
        <end position="185"/>
    </location>
</feature>
<dbReference type="GO" id="GO:0009411">
    <property type="term" value="P:response to UV"/>
    <property type="evidence" value="ECO:0007669"/>
    <property type="project" value="InterPro"/>
</dbReference>
<evidence type="ECO:0000256" key="8">
    <source>
        <dbReference type="ARBA" id="ARBA00023054"/>
    </source>
</evidence>
<evidence type="ECO:0000256" key="10">
    <source>
        <dbReference type="SAM" id="Coils"/>
    </source>
</evidence>
<dbReference type="GO" id="GO:0000993">
    <property type="term" value="F:RNA polymerase II complex binding"/>
    <property type="evidence" value="ECO:0007669"/>
    <property type="project" value="TreeGrafter"/>
</dbReference>
<keyword evidence="9" id="KW-0234">DNA repair</keyword>
<protein>
    <recommendedName>
        <fullName evidence="12">UV-stimulated scaffold protein A C-terminal domain-containing protein</fullName>
    </recommendedName>
</protein>
<evidence type="ECO:0000256" key="2">
    <source>
        <dbReference type="ARBA" id="ARBA00009240"/>
    </source>
</evidence>
<keyword evidence="7" id="KW-0862">Zinc</keyword>
<dbReference type="KEGG" id="tut:107360618"/>
<evidence type="ECO:0000256" key="1">
    <source>
        <dbReference type="ARBA" id="ARBA00004286"/>
    </source>
</evidence>
<dbReference type="GO" id="GO:0008270">
    <property type="term" value="F:zinc ion binding"/>
    <property type="evidence" value="ECO:0007669"/>
    <property type="project" value="UniProtKB-KW"/>
</dbReference>
<accession>T1K4C3</accession>
<gene>
    <name evidence="13" type="primary">107360618</name>
</gene>
<dbReference type="EnsemblMetazoa" id="tetur05g02090.1">
    <property type="protein sequence ID" value="tetur05g02090.1"/>
    <property type="gene ID" value="tetur05g02090"/>
</dbReference>
<reference evidence="14" key="1">
    <citation type="submission" date="2011-08" db="EMBL/GenBank/DDBJ databases">
        <authorList>
            <person name="Rombauts S."/>
        </authorList>
    </citation>
    <scope>NUCLEOTIDE SEQUENCE</scope>
    <source>
        <strain evidence="14">London</strain>
    </source>
</reference>
<dbReference type="Pfam" id="PF09740">
    <property type="entry name" value="DUF2043"/>
    <property type="match status" value="1"/>
</dbReference>
<dbReference type="eggNOG" id="KOG2374">
    <property type="taxonomic scope" value="Eukaryota"/>
</dbReference>
<sequence length="532" mass="61737">MANHQEVGALVEKLTTSGRKDLDPEAWNKLKLICKEEGDSVIEQIFHMLIFQSSRKHSQIRYCSLLLIDELFKRSHRFRTLLLRHDNLNSFIETTLGVNEDKPLPPPKAWAKELKKKSIECIDCWHDKFKDGYASLRSLYTHYSQNCINFRQREIVQQNERVAQEAEREREVVSLKREMDIVNEQFSQIKESCESHLAQILNCFQLLYPGIQKEDIFSEEDLSEVSTHLTVTRSDVPVVVRPYIEIVKNSENEDLIQNLKDVYHDIVSSSLPKIKSSLKEMAKGPEFCKNEMKQAIDLKNQLMTAIQKFIELKIVKKDEQDQNEVNGDSSRENSKEGDDSSSEEDEEFEEVEDKEGLETIIPQHRRKEYGLDEDLPTDQPCSSRSLSGPMCKAPLRNGKLCPRRDARKCPFHGLIIPRDEVGQPLNEEDKLRETKEKQSDVPDWQDPEYLKDLEAQIGIDLTVNKKGKGKSKSKVKIKALQDIKTCDDTPRKRLKKKIFNKDAQERLARDLDSIDDRRSLQFEDQWSYALNS</sequence>
<evidence type="ECO:0000256" key="7">
    <source>
        <dbReference type="ARBA" id="ARBA00022833"/>
    </source>
</evidence>
<dbReference type="PANTHER" id="PTHR28670:SF1">
    <property type="entry name" value="UV-STIMULATED SCAFFOLD PROTEIN A"/>
    <property type="match status" value="1"/>
</dbReference>
<dbReference type="PANTHER" id="PTHR28670">
    <property type="entry name" value="UV-STIMULATED SCAFFOLD PROTEIN A"/>
    <property type="match status" value="1"/>
</dbReference>
<dbReference type="GO" id="GO:0006283">
    <property type="term" value="P:transcription-coupled nucleotide-excision repair"/>
    <property type="evidence" value="ECO:0007669"/>
    <property type="project" value="TreeGrafter"/>
</dbReference>
<organism evidence="13 14">
    <name type="scientific">Tetranychus urticae</name>
    <name type="common">Two-spotted spider mite</name>
    <dbReference type="NCBI Taxonomy" id="32264"/>
    <lineage>
        <taxon>Eukaryota</taxon>
        <taxon>Metazoa</taxon>
        <taxon>Ecdysozoa</taxon>
        <taxon>Arthropoda</taxon>
        <taxon>Chelicerata</taxon>
        <taxon>Arachnida</taxon>
        <taxon>Acari</taxon>
        <taxon>Acariformes</taxon>
        <taxon>Trombidiformes</taxon>
        <taxon>Prostigmata</taxon>
        <taxon>Eleutherengona</taxon>
        <taxon>Raphignathae</taxon>
        <taxon>Tetranychoidea</taxon>
        <taxon>Tetranychidae</taxon>
        <taxon>Tetranychus</taxon>
    </lineage>
</organism>
<dbReference type="Pfam" id="PF20867">
    <property type="entry name" value="UVSSA_N"/>
    <property type="match status" value="1"/>
</dbReference>
<dbReference type="GO" id="GO:0005694">
    <property type="term" value="C:chromosome"/>
    <property type="evidence" value="ECO:0007669"/>
    <property type="project" value="UniProtKB-SubCell"/>
</dbReference>
<feature type="compositionally biased region" description="Basic and acidic residues" evidence="11">
    <location>
        <begin position="420"/>
        <end position="440"/>
    </location>
</feature>
<comment type="subcellular location">
    <subcellularLocation>
        <location evidence="1">Chromosome</location>
    </subcellularLocation>
</comment>
<dbReference type="Proteomes" id="UP000015104">
    <property type="component" value="Unassembled WGS sequence"/>
</dbReference>
<dbReference type="InterPro" id="IPR018610">
    <property type="entry name" value="UVSSA"/>
</dbReference>
<dbReference type="STRING" id="32264.T1K4C3"/>
<dbReference type="OrthoDB" id="5594015at2759"/>
<evidence type="ECO:0000313" key="13">
    <source>
        <dbReference type="EnsemblMetazoa" id="tetur05g02090.1"/>
    </source>
</evidence>
<dbReference type="OMA" id="KNNADCH"/>
<feature type="domain" description="UV-stimulated scaffold protein A C-terminal" evidence="12">
    <location>
        <begin position="390"/>
        <end position="427"/>
    </location>
</feature>
<proteinExistence type="inferred from homology"/>
<dbReference type="Gene3D" id="1.25.40.90">
    <property type="match status" value="1"/>
</dbReference>
<name>T1K4C3_TETUR</name>
<feature type="region of interest" description="Disordered" evidence="11">
    <location>
        <begin position="320"/>
        <end position="387"/>
    </location>
</feature>
<keyword evidence="8 10" id="KW-0175">Coiled coil</keyword>
<feature type="compositionally biased region" description="Basic and acidic residues" evidence="11">
    <location>
        <begin position="329"/>
        <end position="338"/>
    </location>
</feature>
<evidence type="ECO:0000256" key="11">
    <source>
        <dbReference type="SAM" id="MobiDB-lite"/>
    </source>
</evidence>
<evidence type="ECO:0000313" key="14">
    <source>
        <dbReference type="Proteomes" id="UP000015104"/>
    </source>
</evidence>
<dbReference type="HOGENOM" id="CLU_1002303_0_0_1"/>
<dbReference type="InterPro" id="IPR049431">
    <property type="entry name" value="UVSSA_C"/>
</dbReference>
<evidence type="ECO:0000256" key="6">
    <source>
        <dbReference type="ARBA" id="ARBA00022771"/>
    </source>
</evidence>
<keyword evidence="14" id="KW-1185">Reference proteome</keyword>
<evidence type="ECO:0000256" key="9">
    <source>
        <dbReference type="ARBA" id="ARBA00023204"/>
    </source>
</evidence>
<evidence type="ECO:0000256" key="4">
    <source>
        <dbReference type="ARBA" id="ARBA00022723"/>
    </source>
</evidence>
<evidence type="ECO:0000259" key="12">
    <source>
        <dbReference type="Pfam" id="PF09740"/>
    </source>
</evidence>
<evidence type="ECO:0000256" key="3">
    <source>
        <dbReference type="ARBA" id="ARBA00022454"/>
    </source>
</evidence>
<reference evidence="13" key="2">
    <citation type="submission" date="2015-06" db="UniProtKB">
        <authorList>
            <consortium name="EnsemblMetazoa"/>
        </authorList>
    </citation>
    <scope>IDENTIFICATION</scope>
</reference>
<dbReference type="InterPro" id="IPR049408">
    <property type="entry name" value="UVSSA_N_a-solenoid_rpt"/>
</dbReference>
<dbReference type="InterPro" id="IPR008942">
    <property type="entry name" value="ENTH_VHS"/>
</dbReference>
<comment type="similarity">
    <text evidence="2">Belongs to the UVSSA family.</text>
</comment>
<evidence type="ECO:0000256" key="5">
    <source>
        <dbReference type="ARBA" id="ARBA00022763"/>
    </source>
</evidence>
<keyword evidence="5" id="KW-0227">DNA damage</keyword>
<keyword evidence="3" id="KW-0158">Chromosome</keyword>
<feature type="compositionally biased region" description="Acidic residues" evidence="11">
    <location>
        <begin position="339"/>
        <end position="355"/>
    </location>
</feature>
<dbReference type="EMBL" id="CAEY01001566">
    <property type="status" value="NOT_ANNOTATED_CDS"/>
    <property type="molecule type" value="Genomic_DNA"/>
</dbReference>
<keyword evidence="6" id="KW-0863">Zinc-finger</keyword>